<dbReference type="SUPFAM" id="SSF51735">
    <property type="entry name" value="NAD(P)-binding Rossmann-fold domains"/>
    <property type="match status" value="1"/>
</dbReference>
<dbReference type="Proteomes" id="UP001595979">
    <property type="component" value="Unassembled WGS sequence"/>
</dbReference>
<dbReference type="RefSeq" id="WP_380051740.1">
    <property type="nucleotide sequence ID" value="NZ_JBHSOH010000037.1"/>
</dbReference>
<evidence type="ECO:0000313" key="3">
    <source>
        <dbReference type="Proteomes" id="UP001595979"/>
    </source>
</evidence>
<protein>
    <submittedName>
        <fullName evidence="2">NAD-dependent epimerase/dehydratase family protein</fullName>
    </submittedName>
</protein>
<dbReference type="EMBL" id="JBHSOH010000037">
    <property type="protein sequence ID" value="MFC5850067.1"/>
    <property type="molecule type" value="Genomic_DNA"/>
</dbReference>
<dbReference type="PANTHER" id="PTHR43238:SF1">
    <property type="entry name" value="GDP-L-FUCOSE SYNTHASE"/>
    <property type="match status" value="1"/>
</dbReference>
<organism evidence="2 3">
    <name type="scientific">Deinococcus petrolearius</name>
    <dbReference type="NCBI Taxonomy" id="1751295"/>
    <lineage>
        <taxon>Bacteria</taxon>
        <taxon>Thermotogati</taxon>
        <taxon>Deinococcota</taxon>
        <taxon>Deinococci</taxon>
        <taxon>Deinococcales</taxon>
        <taxon>Deinococcaceae</taxon>
        <taxon>Deinococcus</taxon>
    </lineage>
</organism>
<name>A0ABW1DPI8_9DEIO</name>
<accession>A0ABW1DPI8</accession>
<proteinExistence type="predicted"/>
<gene>
    <name evidence="2" type="ORF">ACFPQ6_17330</name>
</gene>
<dbReference type="Gene3D" id="3.40.50.720">
    <property type="entry name" value="NAD(P)-binding Rossmann-like Domain"/>
    <property type="match status" value="1"/>
</dbReference>
<keyword evidence="3" id="KW-1185">Reference proteome</keyword>
<comment type="caution">
    <text evidence="2">The sequence shown here is derived from an EMBL/GenBank/DDBJ whole genome shotgun (WGS) entry which is preliminary data.</text>
</comment>
<dbReference type="InterPro" id="IPR036291">
    <property type="entry name" value="NAD(P)-bd_dom_sf"/>
</dbReference>
<sequence length="321" mass="34751">MSLPRQAKILIAYPANVMERALVGRLVWAGHHNLTLTRGLDLRDKEAVLALFEAELPDYVFLMPARVCHSLSTQPARWMHDNLTSVANVIHAAYLYDVSKLLCLDCSATFMQPAVLPATADHWTPETLGETRRACAVTRVATSELCDSYRVQYGCNFVHVVASHIYGPELDFGLLGHPFVPTLVREVQRAAAGQAPELRLQGHESGHHDLLHLHDLTDASVLLMEQGAAAGPATGPATGTVTVESGQGGTLGDITRLLTAAAGYGGALHFDERLPLGAAGDAPPGRAADLRELGWRPAVSLAHGLRDTWRWYSQEHAPRTS</sequence>
<evidence type="ECO:0000259" key="1">
    <source>
        <dbReference type="Pfam" id="PF01370"/>
    </source>
</evidence>
<dbReference type="Pfam" id="PF01370">
    <property type="entry name" value="Epimerase"/>
    <property type="match status" value="1"/>
</dbReference>
<evidence type="ECO:0000313" key="2">
    <source>
        <dbReference type="EMBL" id="MFC5850067.1"/>
    </source>
</evidence>
<dbReference type="Gene3D" id="3.90.25.10">
    <property type="entry name" value="UDP-galactose 4-epimerase, domain 1"/>
    <property type="match status" value="1"/>
</dbReference>
<reference evidence="3" key="1">
    <citation type="journal article" date="2019" name="Int. J. Syst. Evol. Microbiol.">
        <title>The Global Catalogue of Microorganisms (GCM) 10K type strain sequencing project: providing services to taxonomists for standard genome sequencing and annotation.</title>
        <authorList>
            <consortium name="The Broad Institute Genomics Platform"/>
            <consortium name="The Broad Institute Genome Sequencing Center for Infectious Disease"/>
            <person name="Wu L."/>
            <person name="Ma J."/>
        </authorList>
    </citation>
    <scope>NUCLEOTIDE SEQUENCE [LARGE SCALE GENOMIC DNA]</scope>
    <source>
        <strain evidence="3">CGMCC 1.15053</strain>
    </source>
</reference>
<dbReference type="PANTHER" id="PTHR43238">
    <property type="entry name" value="GDP-L-FUCOSE SYNTHASE"/>
    <property type="match status" value="1"/>
</dbReference>
<feature type="domain" description="NAD-dependent epimerase/dehydratase" evidence="1">
    <location>
        <begin position="39"/>
        <end position="229"/>
    </location>
</feature>
<dbReference type="InterPro" id="IPR001509">
    <property type="entry name" value="Epimerase_deHydtase"/>
</dbReference>